<organism evidence="3 4">
    <name type="scientific">Streptomyces flavalbus</name>
    <dbReference type="NCBI Taxonomy" id="2665155"/>
    <lineage>
        <taxon>Bacteria</taxon>
        <taxon>Bacillati</taxon>
        <taxon>Actinomycetota</taxon>
        <taxon>Actinomycetes</taxon>
        <taxon>Kitasatosporales</taxon>
        <taxon>Streptomycetaceae</taxon>
        <taxon>Streptomyces</taxon>
    </lineage>
</organism>
<feature type="region of interest" description="Disordered" evidence="1">
    <location>
        <begin position="565"/>
        <end position="589"/>
    </location>
</feature>
<dbReference type="PANTHER" id="PTHR35339">
    <property type="entry name" value="LINALOOL DEHYDRATASE_ISOMERASE DOMAIN-CONTAINING PROTEIN"/>
    <property type="match status" value="1"/>
</dbReference>
<dbReference type="Pfam" id="PF10022">
    <property type="entry name" value="DUF2264"/>
    <property type="match status" value="1"/>
</dbReference>
<evidence type="ECO:0000313" key="4">
    <source>
        <dbReference type="Proteomes" id="UP001597023"/>
    </source>
</evidence>
<reference evidence="4" key="1">
    <citation type="journal article" date="2019" name="Int. J. Syst. Evol. Microbiol.">
        <title>The Global Catalogue of Microorganisms (GCM) 10K type strain sequencing project: providing services to taxonomists for standard genome sequencing and annotation.</title>
        <authorList>
            <consortium name="The Broad Institute Genomics Platform"/>
            <consortium name="The Broad Institute Genome Sequencing Center for Infectious Disease"/>
            <person name="Wu L."/>
            <person name="Ma J."/>
        </authorList>
    </citation>
    <scope>NUCLEOTIDE SEQUENCE [LARGE SCALE GENOMIC DNA]</scope>
    <source>
        <strain evidence="4">CGMCC 4.7400</strain>
    </source>
</reference>
<dbReference type="PIRSF" id="PIRSF014753">
    <property type="entry name" value="UCP014753"/>
    <property type="match status" value="1"/>
</dbReference>
<proteinExistence type="predicted"/>
<dbReference type="Proteomes" id="UP001597023">
    <property type="component" value="Unassembled WGS sequence"/>
</dbReference>
<evidence type="ECO:0000256" key="1">
    <source>
        <dbReference type="SAM" id="MobiDB-lite"/>
    </source>
</evidence>
<feature type="compositionally biased region" description="Polar residues" evidence="1">
    <location>
        <begin position="578"/>
        <end position="589"/>
    </location>
</feature>
<accession>A0ABW2WIU8</accession>
<dbReference type="InterPro" id="IPR016624">
    <property type="entry name" value="UCP014753"/>
</dbReference>
<gene>
    <name evidence="3" type="ORF">ACFQZ6_28245</name>
</gene>
<feature type="domain" description="DUF2264" evidence="2">
    <location>
        <begin position="17"/>
        <end position="351"/>
    </location>
</feature>
<dbReference type="RefSeq" id="WP_381614355.1">
    <property type="nucleotide sequence ID" value="NZ_JBHTEB010000001.1"/>
</dbReference>
<sequence>MDLPPDDRALSPRTGYTRAHWEAAADALLAAVEPYATPDRALYHLPGDHTSWSGRLSDGLEGYARTLLLAAFRQDEKALARYADGLAAGVFGVWPRIEDRGQPLVEAASIALALRLTRPLLWDRLPDAVRQRTAHWLADALTAEPWPCNWELFPVTVGGFLHSVGHETDAAQAAVDRGLDRVERWYVGDGWYTDGDGRKFDYYNGWALHLYPVLHAWLSDDPALLDRYGHRLARHLADHARLFGGDGAPLHQGRSLTYRFATTAPLWLGALTGHTPLPPGETRRLASGALRYFLDRGAVDDRGLLTLGWHGPDPSVLQGYSGPASPYWASKGFLGLLLPPEHEVWTAPEQPGPSERADAVTPLRAPNWLLQSTRSDGVVRLHNHGSEDVRYDPHYTRLAYSTTTTPTPSYDNSVAVGGDASRTGIEPLGVGEGWAASRHRAGDGARVVSLVVARGAVEVRAFWVTGAPSGTAIRVTGWDTGTAEVAGTEGTAATVRAEILPAHLLDDTLTGTLTTAPGPFVAVVRLTAEPEPSPLAELVSVVVEEGTGLCVRWADGPPARFRFHAEPGAPAVSPLPGQDSSAGTEPSHP</sequence>
<dbReference type="InterPro" id="IPR049349">
    <property type="entry name" value="DUF2264_N"/>
</dbReference>
<name>A0ABW2WIU8_9ACTN</name>
<evidence type="ECO:0000259" key="2">
    <source>
        <dbReference type="Pfam" id="PF10022"/>
    </source>
</evidence>
<keyword evidence="4" id="KW-1185">Reference proteome</keyword>
<comment type="caution">
    <text evidence="3">The sequence shown here is derived from an EMBL/GenBank/DDBJ whole genome shotgun (WGS) entry which is preliminary data.</text>
</comment>
<evidence type="ECO:0000313" key="3">
    <source>
        <dbReference type="EMBL" id="MFD0318033.1"/>
    </source>
</evidence>
<dbReference type="EMBL" id="JBHTEB010000001">
    <property type="protein sequence ID" value="MFD0318033.1"/>
    <property type="molecule type" value="Genomic_DNA"/>
</dbReference>
<dbReference type="PANTHER" id="PTHR35339:SF4">
    <property type="entry name" value="LINALOOL DEHYDRATASE_ISOMERASE DOMAIN-CONTAINING PROTEIN"/>
    <property type="match status" value="1"/>
</dbReference>
<protein>
    <submittedName>
        <fullName evidence="3">DUF2264 domain-containing protein</fullName>
    </submittedName>
</protein>